<accession>A0A0A1SSZ9</accession>
<dbReference type="PANTHER" id="PTHR10655">
    <property type="entry name" value="LYSOPHOSPHOLIPASE-RELATED"/>
    <property type="match status" value="1"/>
</dbReference>
<dbReference type="InterPro" id="IPR050565">
    <property type="entry name" value="LYPA1-2/EST-like"/>
</dbReference>
<comment type="similarity">
    <text evidence="1">Belongs to the AB hydrolase superfamily. AB hydrolase 2 family.</text>
</comment>
<keyword evidence="4" id="KW-1185">Reference proteome</keyword>
<protein>
    <recommendedName>
        <fullName evidence="2">Phospholipase/carboxylesterase/thioesterase domain-containing protein</fullName>
    </recommendedName>
</protein>
<dbReference type="SUPFAM" id="SSF53474">
    <property type="entry name" value="alpha/beta-Hydrolases"/>
    <property type="match status" value="1"/>
</dbReference>
<reference evidence="3 4" key="1">
    <citation type="journal article" date="2015" name="Genome Announc.">
        <title>Draft Genome Sequence and Gene Annotation of the Entomopathogenic Fungus Verticillium hemipterigenum.</title>
        <authorList>
            <person name="Horn F."/>
            <person name="Habel A."/>
            <person name="Scharf D.H."/>
            <person name="Dworschak J."/>
            <person name="Brakhage A.A."/>
            <person name="Guthke R."/>
            <person name="Hertweck C."/>
            <person name="Linde J."/>
        </authorList>
    </citation>
    <scope>NUCLEOTIDE SEQUENCE [LARGE SCALE GENOMIC DNA]</scope>
</reference>
<dbReference type="GO" id="GO:0008474">
    <property type="term" value="F:palmitoyl-(protein) hydrolase activity"/>
    <property type="evidence" value="ECO:0007669"/>
    <property type="project" value="TreeGrafter"/>
</dbReference>
<dbReference type="Gene3D" id="3.40.50.1820">
    <property type="entry name" value="alpha/beta hydrolase"/>
    <property type="match status" value="1"/>
</dbReference>
<evidence type="ECO:0000313" key="4">
    <source>
        <dbReference type="Proteomes" id="UP000039046"/>
    </source>
</evidence>
<dbReference type="Pfam" id="PF02230">
    <property type="entry name" value="Abhydrolase_2"/>
    <property type="match status" value="1"/>
</dbReference>
<dbReference type="GO" id="GO:0052689">
    <property type="term" value="F:carboxylic ester hydrolase activity"/>
    <property type="evidence" value="ECO:0007669"/>
    <property type="project" value="TreeGrafter"/>
</dbReference>
<evidence type="ECO:0000259" key="2">
    <source>
        <dbReference type="Pfam" id="PF02230"/>
    </source>
</evidence>
<organism evidence="3 4">
    <name type="scientific">[Torrubiella] hemipterigena</name>
    <dbReference type="NCBI Taxonomy" id="1531966"/>
    <lineage>
        <taxon>Eukaryota</taxon>
        <taxon>Fungi</taxon>
        <taxon>Dikarya</taxon>
        <taxon>Ascomycota</taxon>
        <taxon>Pezizomycotina</taxon>
        <taxon>Sordariomycetes</taxon>
        <taxon>Hypocreomycetidae</taxon>
        <taxon>Hypocreales</taxon>
        <taxon>Clavicipitaceae</taxon>
        <taxon>Clavicipitaceae incertae sedis</taxon>
        <taxon>'Torrubiella' clade</taxon>
    </lineage>
</organism>
<name>A0A0A1SSZ9_9HYPO</name>
<sequence length="244" mass="25938">MPPRIPTAADFSSLSSSLPHTIHFPSPPESTTAILLLFHGLGDSHAPFASFARAVNLPGVLAISIRGTSPLPAALGADGTHWGDDLSLDSTTGDMDADPGFKKATKAIMDKLVIGVLVDKCGWEVDDVMCFGFGQGGSLALGIAADIAGTRVTEASRPRQNRLKGVVSIGGPLPPSMVSTISGREKSKTPVCLVQVDDGDADYAKREFADVKSVKWKRSEVDMPRNRDEMFPIMKFFADCLATH</sequence>
<dbReference type="PANTHER" id="PTHR10655:SF67">
    <property type="entry name" value="PHOSPHOLIPASE_CARBOXYLESTERASE SUPERFAMILY (AFU_ORTHOLOGUE AFUA_5G09340)"/>
    <property type="match status" value="1"/>
</dbReference>
<dbReference type="HOGENOM" id="CLU_062889_1_0_1"/>
<dbReference type="EMBL" id="CDHN01000001">
    <property type="protein sequence ID" value="CEJ81256.1"/>
    <property type="molecule type" value="Genomic_DNA"/>
</dbReference>
<gene>
    <name evidence="3" type="ORF">VHEMI01395</name>
</gene>
<evidence type="ECO:0000256" key="1">
    <source>
        <dbReference type="ARBA" id="ARBA00006499"/>
    </source>
</evidence>
<dbReference type="InterPro" id="IPR003140">
    <property type="entry name" value="PLipase/COase/thioEstase"/>
</dbReference>
<dbReference type="STRING" id="1531966.A0A0A1SSZ9"/>
<evidence type="ECO:0000313" key="3">
    <source>
        <dbReference type="EMBL" id="CEJ81256.1"/>
    </source>
</evidence>
<dbReference type="OrthoDB" id="437457at2759"/>
<proteinExistence type="inferred from homology"/>
<dbReference type="GO" id="GO:0005737">
    <property type="term" value="C:cytoplasm"/>
    <property type="evidence" value="ECO:0007669"/>
    <property type="project" value="TreeGrafter"/>
</dbReference>
<dbReference type="AlphaFoldDB" id="A0A0A1SSZ9"/>
<dbReference type="InterPro" id="IPR029058">
    <property type="entry name" value="AB_hydrolase_fold"/>
</dbReference>
<feature type="domain" description="Phospholipase/carboxylesterase/thioesterase" evidence="2">
    <location>
        <begin position="27"/>
        <end position="194"/>
    </location>
</feature>
<dbReference type="Proteomes" id="UP000039046">
    <property type="component" value="Unassembled WGS sequence"/>
</dbReference>